<dbReference type="STRING" id="1156417.Y919_00515"/>
<reference evidence="1 2" key="1">
    <citation type="submission" date="2013-12" db="EMBL/GenBank/DDBJ databases">
        <title>Draft genome sequence of Caloranaerobacter sp. H53214.</title>
        <authorList>
            <person name="Jiang L.J."/>
            <person name="Shao Z.Z."/>
            <person name="Long M.N."/>
        </authorList>
    </citation>
    <scope>NUCLEOTIDE SEQUENCE [LARGE SCALE GENOMIC DNA]</scope>
    <source>
        <strain evidence="1 2">H53214</strain>
    </source>
</reference>
<evidence type="ECO:0000313" key="2">
    <source>
        <dbReference type="Proteomes" id="UP000029622"/>
    </source>
</evidence>
<dbReference type="EMBL" id="AZTB01000001">
    <property type="protein sequence ID" value="KGG81479.1"/>
    <property type="molecule type" value="Genomic_DNA"/>
</dbReference>
<protein>
    <recommendedName>
        <fullName evidence="3">SipL SPOCS domain-containing protein</fullName>
    </recommendedName>
</protein>
<gene>
    <name evidence="1" type="ORF">Y919_00515</name>
</gene>
<accession>A0A096CY18</accession>
<dbReference type="Proteomes" id="UP000029622">
    <property type="component" value="Unassembled WGS sequence"/>
</dbReference>
<evidence type="ECO:0008006" key="3">
    <source>
        <dbReference type="Google" id="ProtNLM"/>
    </source>
</evidence>
<evidence type="ECO:0000313" key="1">
    <source>
        <dbReference type="EMBL" id="KGG81479.1"/>
    </source>
</evidence>
<dbReference type="AlphaFoldDB" id="A0A096CY18"/>
<comment type="caution">
    <text evidence="1">The sequence shown here is derived from an EMBL/GenBank/DDBJ whole genome shotgun (WGS) entry which is preliminary data.</text>
</comment>
<name>A0A096CY18_9FIRM</name>
<organism evidence="1 2">
    <name type="scientific">Caloranaerobacter azorensis H53214</name>
    <dbReference type="NCBI Taxonomy" id="1156417"/>
    <lineage>
        <taxon>Bacteria</taxon>
        <taxon>Bacillati</taxon>
        <taxon>Bacillota</taxon>
        <taxon>Tissierellia</taxon>
        <taxon>Tissierellales</taxon>
        <taxon>Thermohalobacteraceae</taxon>
        <taxon>Caloranaerobacter</taxon>
    </lineage>
</organism>
<dbReference type="RefSeq" id="WP_035161270.1">
    <property type="nucleotide sequence ID" value="NZ_AZTB01000001.1"/>
</dbReference>
<proteinExistence type="predicted"/>
<sequence>MTNGFDPSPGDPIMENDISYITETVCIIADKVYAHCQQRECFPEVEVDLEGGKFKSIRFKPGFIVDGTLIVTELANRPNFKRVRFTLRIPYEITRTDGTVIEGFLPDILKDIVMFIPPARDEFEFRIVVETRSQVLDTPTELDGLLKFAVGTFLIIKVVGRVQLLIPAFGFCPEPPECEEFNQEEDICKQFDYEPFPDFFPPQFEDLFPEAE</sequence>